<dbReference type="HAMAP" id="MF_00360">
    <property type="entry name" value="Ribosomal_bS6"/>
    <property type="match status" value="1"/>
</dbReference>
<evidence type="ECO:0000313" key="5">
    <source>
        <dbReference type="Proteomes" id="UP000228781"/>
    </source>
</evidence>
<dbReference type="GO" id="GO:0003735">
    <property type="term" value="F:structural constituent of ribosome"/>
    <property type="evidence" value="ECO:0007669"/>
    <property type="project" value="InterPro"/>
</dbReference>
<organism evidence="4 5">
    <name type="scientific">candidate division WWE3 bacterium CG_4_9_14_0_2_um_filter_48_10</name>
    <dbReference type="NCBI Taxonomy" id="1975078"/>
    <lineage>
        <taxon>Bacteria</taxon>
        <taxon>Katanobacteria</taxon>
    </lineage>
</organism>
<accession>A0A2M8EJ02</accession>
<sequence>MARYGLILGLKPNLSADRQKKVLAKVEDLVVGAGGGVEEIKSKGSTSLAYPVSGFTELIFVTISLSIPEEKAESLQKELRLIKEILRMMFLREEVKNR</sequence>
<evidence type="ECO:0000256" key="2">
    <source>
        <dbReference type="ARBA" id="ARBA00035294"/>
    </source>
</evidence>
<gene>
    <name evidence="3" type="primary">rpsF</name>
    <name evidence="4" type="ORF">CO059_02085</name>
</gene>
<dbReference type="EMBL" id="PFSK01000028">
    <property type="protein sequence ID" value="PJC22667.1"/>
    <property type="molecule type" value="Genomic_DNA"/>
</dbReference>
<dbReference type="Pfam" id="PF01250">
    <property type="entry name" value="Ribosomal_S6"/>
    <property type="match status" value="1"/>
</dbReference>
<dbReference type="InterPro" id="IPR000529">
    <property type="entry name" value="Ribosomal_bS6"/>
</dbReference>
<keyword evidence="3" id="KW-0689">Ribosomal protein</keyword>
<keyword evidence="3" id="KW-0699">rRNA-binding</keyword>
<proteinExistence type="inferred from homology"/>
<evidence type="ECO:0000313" key="4">
    <source>
        <dbReference type="EMBL" id="PJC22667.1"/>
    </source>
</evidence>
<name>A0A2M8EJ02_UNCKA</name>
<dbReference type="AlphaFoldDB" id="A0A2M8EJ02"/>
<dbReference type="Proteomes" id="UP000228781">
    <property type="component" value="Unassembled WGS sequence"/>
</dbReference>
<keyword evidence="3" id="KW-0687">Ribonucleoprotein</keyword>
<comment type="similarity">
    <text evidence="1 3">Belongs to the bacterial ribosomal protein bS6 family.</text>
</comment>
<dbReference type="InterPro" id="IPR014717">
    <property type="entry name" value="Transl_elong_EF1B/ribsomal_bS6"/>
</dbReference>
<comment type="caution">
    <text evidence="4">The sequence shown here is derived from an EMBL/GenBank/DDBJ whole genome shotgun (WGS) entry which is preliminary data.</text>
</comment>
<dbReference type="InterPro" id="IPR020814">
    <property type="entry name" value="Ribosomal_S6_plastid/chlpt"/>
</dbReference>
<dbReference type="GO" id="GO:0019843">
    <property type="term" value="F:rRNA binding"/>
    <property type="evidence" value="ECO:0007669"/>
    <property type="project" value="UniProtKB-UniRule"/>
</dbReference>
<dbReference type="GO" id="GO:0006412">
    <property type="term" value="P:translation"/>
    <property type="evidence" value="ECO:0007669"/>
    <property type="project" value="UniProtKB-UniRule"/>
</dbReference>
<keyword evidence="3" id="KW-0694">RNA-binding</keyword>
<dbReference type="SUPFAM" id="SSF54995">
    <property type="entry name" value="Ribosomal protein S6"/>
    <property type="match status" value="1"/>
</dbReference>
<dbReference type="Gene3D" id="3.30.70.60">
    <property type="match status" value="1"/>
</dbReference>
<dbReference type="GO" id="GO:0005840">
    <property type="term" value="C:ribosome"/>
    <property type="evidence" value="ECO:0007669"/>
    <property type="project" value="UniProtKB-KW"/>
</dbReference>
<protein>
    <recommendedName>
        <fullName evidence="2 3">Small ribosomal subunit protein bS6</fullName>
    </recommendedName>
</protein>
<dbReference type="GO" id="GO:1990904">
    <property type="term" value="C:ribonucleoprotein complex"/>
    <property type="evidence" value="ECO:0007669"/>
    <property type="project" value="UniProtKB-KW"/>
</dbReference>
<reference evidence="5" key="1">
    <citation type="submission" date="2017-09" db="EMBL/GenBank/DDBJ databases">
        <title>Depth-based differentiation of microbial function through sediment-hosted aquifers and enrichment of novel symbionts in the deep terrestrial subsurface.</title>
        <authorList>
            <person name="Probst A.J."/>
            <person name="Ladd B."/>
            <person name="Jarett J.K."/>
            <person name="Geller-Mcgrath D.E."/>
            <person name="Sieber C.M.K."/>
            <person name="Emerson J.B."/>
            <person name="Anantharaman K."/>
            <person name="Thomas B.C."/>
            <person name="Malmstrom R."/>
            <person name="Stieglmeier M."/>
            <person name="Klingl A."/>
            <person name="Woyke T."/>
            <person name="Ryan C.M."/>
            <person name="Banfield J.F."/>
        </authorList>
    </citation>
    <scope>NUCLEOTIDE SEQUENCE [LARGE SCALE GENOMIC DNA]</scope>
</reference>
<comment type="function">
    <text evidence="3">Binds together with bS18 to 16S ribosomal RNA.</text>
</comment>
<evidence type="ECO:0000256" key="1">
    <source>
        <dbReference type="ARBA" id="ARBA00009512"/>
    </source>
</evidence>
<evidence type="ECO:0000256" key="3">
    <source>
        <dbReference type="HAMAP-Rule" id="MF_00360"/>
    </source>
</evidence>
<dbReference type="InterPro" id="IPR035980">
    <property type="entry name" value="Ribosomal_bS6_sf"/>
</dbReference>